<keyword evidence="1" id="KW-1133">Transmembrane helix</keyword>
<organism evidence="2 3">
    <name type="scientific">Oharaeibacter diazotrophicus</name>
    <dbReference type="NCBI Taxonomy" id="1920512"/>
    <lineage>
        <taxon>Bacteria</taxon>
        <taxon>Pseudomonadati</taxon>
        <taxon>Pseudomonadota</taxon>
        <taxon>Alphaproteobacteria</taxon>
        <taxon>Hyphomicrobiales</taxon>
        <taxon>Pleomorphomonadaceae</taxon>
        <taxon>Oharaeibacter</taxon>
    </lineage>
</organism>
<name>A0A4R6RIB9_9HYPH</name>
<feature type="transmembrane region" description="Helical" evidence="1">
    <location>
        <begin position="58"/>
        <end position="78"/>
    </location>
</feature>
<dbReference type="OrthoDB" id="479677at2"/>
<dbReference type="EMBL" id="SNXY01000007">
    <property type="protein sequence ID" value="TDP85406.1"/>
    <property type="molecule type" value="Genomic_DNA"/>
</dbReference>
<keyword evidence="3" id="KW-1185">Reference proteome</keyword>
<gene>
    <name evidence="2" type="ORF">EDD54_2259</name>
</gene>
<protein>
    <submittedName>
        <fullName evidence="2">Uncharacterized protein</fullName>
    </submittedName>
</protein>
<evidence type="ECO:0000256" key="1">
    <source>
        <dbReference type="SAM" id="Phobius"/>
    </source>
</evidence>
<sequence>MEIDDERVRTIAREAAKEAVRETLIALGIDAADPREVQADMQHLRDWRLSVAAVKRQGIVSAVGLLTVGMLGLVWMAIRGGGLPPGGP</sequence>
<dbReference type="RefSeq" id="WP_126541252.1">
    <property type="nucleotide sequence ID" value="NZ_BSPM01000004.1"/>
</dbReference>
<dbReference type="AlphaFoldDB" id="A0A4R6RIB9"/>
<keyword evidence="1" id="KW-0812">Transmembrane</keyword>
<evidence type="ECO:0000313" key="3">
    <source>
        <dbReference type="Proteomes" id="UP000294547"/>
    </source>
</evidence>
<accession>A0A4R6RIB9</accession>
<comment type="caution">
    <text evidence="2">The sequence shown here is derived from an EMBL/GenBank/DDBJ whole genome shotgun (WGS) entry which is preliminary data.</text>
</comment>
<dbReference type="Proteomes" id="UP000294547">
    <property type="component" value="Unassembled WGS sequence"/>
</dbReference>
<reference evidence="2 3" key="1">
    <citation type="submission" date="2019-03" db="EMBL/GenBank/DDBJ databases">
        <title>Genomic Encyclopedia of Type Strains, Phase IV (KMG-IV): sequencing the most valuable type-strain genomes for metagenomic binning, comparative biology and taxonomic classification.</title>
        <authorList>
            <person name="Goeker M."/>
        </authorList>
    </citation>
    <scope>NUCLEOTIDE SEQUENCE [LARGE SCALE GENOMIC DNA]</scope>
    <source>
        <strain evidence="2 3">DSM 102969</strain>
    </source>
</reference>
<keyword evidence="1" id="KW-0472">Membrane</keyword>
<evidence type="ECO:0000313" key="2">
    <source>
        <dbReference type="EMBL" id="TDP85406.1"/>
    </source>
</evidence>
<proteinExistence type="predicted"/>